<organism evidence="2 3">
    <name type="scientific">Austropuccinia psidii MF-1</name>
    <dbReference type="NCBI Taxonomy" id="1389203"/>
    <lineage>
        <taxon>Eukaryota</taxon>
        <taxon>Fungi</taxon>
        <taxon>Dikarya</taxon>
        <taxon>Basidiomycota</taxon>
        <taxon>Pucciniomycotina</taxon>
        <taxon>Pucciniomycetes</taxon>
        <taxon>Pucciniales</taxon>
        <taxon>Sphaerophragmiaceae</taxon>
        <taxon>Austropuccinia</taxon>
    </lineage>
</organism>
<gene>
    <name evidence="2" type="ORF">O181_034558</name>
</gene>
<comment type="caution">
    <text evidence="2">The sequence shown here is derived from an EMBL/GenBank/DDBJ whole genome shotgun (WGS) entry which is preliminary data.</text>
</comment>
<sequence>MVHSPQSICQLGPFWPNPMRPKGAKGGKNIFPKARWVPNHNWTHLSQFWPPITWTQFWPKNLLDTQLATKPVGPSFGHGPPWTIFPAMASGNHQTTRPTQQEFPST</sequence>
<evidence type="ECO:0000313" key="2">
    <source>
        <dbReference type="EMBL" id="MBW0494843.1"/>
    </source>
</evidence>
<feature type="region of interest" description="Disordered" evidence="1">
    <location>
        <begin position="80"/>
        <end position="106"/>
    </location>
</feature>
<feature type="region of interest" description="Disordered" evidence="1">
    <location>
        <begin position="1"/>
        <end position="28"/>
    </location>
</feature>
<proteinExistence type="predicted"/>
<accession>A0A9Q3H7G5</accession>
<dbReference type="Proteomes" id="UP000765509">
    <property type="component" value="Unassembled WGS sequence"/>
</dbReference>
<keyword evidence="3" id="KW-1185">Reference proteome</keyword>
<protein>
    <submittedName>
        <fullName evidence="2">Uncharacterized protein</fullName>
    </submittedName>
</protein>
<dbReference type="AlphaFoldDB" id="A0A9Q3H7G5"/>
<evidence type="ECO:0000313" key="3">
    <source>
        <dbReference type="Proteomes" id="UP000765509"/>
    </source>
</evidence>
<reference evidence="2" key="1">
    <citation type="submission" date="2021-03" db="EMBL/GenBank/DDBJ databases">
        <title>Draft genome sequence of rust myrtle Austropuccinia psidii MF-1, a brazilian biotype.</title>
        <authorList>
            <person name="Quecine M.C."/>
            <person name="Pachon D.M.R."/>
            <person name="Bonatelli M.L."/>
            <person name="Correr F.H."/>
            <person name="Franceschini L.M."/>
            <person name="Leite T.F."/>
            <person name="Margarido G.R.A."/>
            <person name="Almeida C.A."/>
            <person name="Ferrarezi J.A."/>
            <person name="Labate C.A."/>
        </authorList>
    </citation>
    <scope>NUCLEOTIDE SEQUENCE</scope>
    <source>
        <strain evidence="2">MF-1</strain>
    </source>
</reference>
<evidence type="ECO:0000256" key="1">
    <source>
        <dbReference type="SAM" id="MobiDB-lite"/>
    </source>
</evidence>
<feature type="compositionally biased region" description="Polar residues" evidence="1">
    <location>
        <begin position="91"/>
        <end position="106"/>
    </location>
</feature>
<dbReference type="EMBL" id="AVOT02012775">
    <property type="protein sequence ID" value="MBW0494843.1"/>
    <property type="molecule type" value="Genomic_DNA"/>
</dbReference>
<name>A0A9Q3H7G5_9BASI</name>